<gene>
    <name evidence="1" type="ORF">N7460_002553</name>
</gene>
<evidence type="ECO:0000313" key="1">
    <source>
        <dbReference type="EMBL" id="KAJ6052019.1"/>
    </source>
</evidence>
<comment type="caution">
    <text evidence="1">The sequence shown here is derived from an EMBL/GenBank/DDBJ whole genome shotgun (WGS) entry which is preliminary data.</text>
</comment>
<proteinExistence type="predicted"/>
<reference evidence="1" key="2">
    <citation type="submission" date="2023-01" db="EMBL/GenBank/DDBJ databases">
        <authorList>
            <person name="Petersen C."/>
        </authorList>
    </citation>
    <scope>NUCLEOTIDE SEQUENCE</scope>
    <source>
        <strain evidence="1">IBT 15450</strain>
    </source>
</reference>
<sequence>MGHAIPHSNLHIVVSSLTMDASYSIWTVEEVGCPLGAQVATANLNTIVTEQLHIVAGCAKTTWLVRCSIPDPLLSII</sequence>
<reference evidence="1" key="1">
    <citation type="journal article" date="2023" name="IMA Fungus">
        <title>Comparative genomic study of the Penicillium genus elucidates a diverse pangenome and 15 lateral gene transfer events.</title>
        <authorList>
            <person name="Petersen C."/>
            <person name="Sorensen T."/>
            <person name="Nielsen M.R."/>
            <person name="Sondergaard T.E."/>
            <person name="Sorensen J.L."/>
            <person name="Fitzpatrick D.A."/>
            <person name="Frisvad J.C."/>
            <person name="Nielsen K.L."/>
        </authorList>
    </citation>
    <scope>NUCLEOTIDE SEQUENCE</scope>
    <source>
        <strain evidence="1">IBT 15450</strain>
    </source>
</reference>
<dbReference type="AlphaFoldDB" id="A0AAD6NCP4"/>
<organism evidence="1 2">
    <name type="scientific">Penicillium canescens</name>
    <dbReference type="NCBI Taxonomy" id="5083"/>
    <lineage>
        <taxon>Eukaryota</taxon>
        <taxon>Fungi</taxon>
        <taxon>Dikarya</taxon>
        <taxon>Ascomycota</taxon>
        <taxon>Pezizomycotina</taxon>
        <taxon>Eurotiomycetes</taxon>
        <taxon>Eurotiomycetidae</taxon>
        <taxon>Eurotiales</taxon>
        <taxon>Aspergillaceae</taxon>
        <taxon>Penicillium</taxon>
    </lineage>
</organism>
<evidence type="ECO:0000313" key="2">
    <source>
        <dbReference type="Proteomes" id="UP001219568"/>
    </source>
</evidence>
<accession>A0AAD6NCP4</accession>
<protein>
    <submittedName>
        <fullName evidence="1">Uncharacterized protein</fullName>
    </submittedName>
</protein>
<keyword evidence="2" id="KW-1185">Reference proteome</keyword>
<dbReference type="Proteomes" id="UP001219568">
    <property type="component" value="Unassembled WGS sequence"/>
</dbReference>
<name>A0AAD6NCP4_PENCN</name>
<dbReference type="EMBL" id="JAQJZL010000002">
    <property type="protein sequence ID" value="KAJ6052019.1"/>
    <property type="molecule type" value="Genomic_DNA"/>
</dbReference>